<evidence type="ECO:0000256" key="6">
    <source>
        <dbReference type="ARBA" id="ARBA00022729"/>
    </source>
</evidence>
<evidence type="ECO:0000256" key="7">
    <source>
        <dbReference type="ARBA" id="ARBA00022764"/>
    </source>
</evidence>
<keyword evidence="11" id="KW-0449">Lipoprotein</keyword>
<evidence type="ECO:0000313" key="11">
    <source>
        <dbReference type="EMBL" id="CAL1329195.1"/>
    </source>
</evidence>
<dbReference type="Proteomes" id="UP001497533">
    <property type="component" value="Chromosome"/>
</dbReference>
<organism evidence="11 12">
    <name type="scientific">Candidatus Providencia siddallii</name>
    <dbReference type="NCBI Taxonomy" id="1715285"/>
    <lineage>
        <taxon>Bacteria</taxon>
        <taxon>Pseudomonadati</taxon>
        <taxon>Pseudomonadota</taxon>
        <taxon>Gammaproteobacteria</taxon>
        <taxon>Enterobacterales</taxon>
        <taxon>Morganellaceae</taxon>
        <taxon>Providencia</taxon>
    </lineage>
</organism>
<reference evidence="11" key="1">
    <citation type="submission" date="2024-04" db="EMBL/GenBank/DDBJ databases">
        <authorList>
            <person name="Manzano-Marin A."/>
            <person name="Manzano-Marin A."/>
            <person name="Alejandro Manzano Marin A."/>
        </authorList>
    </citation>
    <scope>NUCLEOTIDE SEQUENCE [LARGE SCALE GENOMIC DNA]</scope>
    <source>
        <strain evidence="11">TABTEA</strain>
    </source>
</reference>
<dbReference type="PANTHER" id="PTHR35869">
    <property type="entry name" value="OUTER-MEMBRANE LIPOPROTEIN CARRIER PROTEIN"/>
    <property type="match status" value="1"/>
</dbReference>
<dbReference type="Pfam" id="PF03548">
    <property type="entry name" value="LolA"/>
    <property type="match status" value="1"/>
</dbReference>
<dbReference type="NCBIfam" id="TIGR00547">
    <property type="entry name" value="lolA"/>
    <property type="match status" value="1"/>
</dbReference>
<accession>A0ABM9NNZ8</accession>
<evidence type="ECO:0000256" key="10">
    <source>
        <dbReference type="HAMAP-Rule" id="MF_00240"/>
    </source>
</evidence>
<keyword evidence="5 10" id="KW-0813">Transport</keyword>
<proteinExistence type="inferred from homology"/>
<evidence type="ECO:0000256" key="9">
    <source>
        <dbReference type="ARBA" id="ARBA00023186"/>
    </source>
</evidence>
<dbReference type="Gene3D" id="2.50.20.10">
    <property type="entry name" value="Lipoprotein localisation LolA/LolB/LppX"/>
    <property type="match status" value="1"/>
</dbReference>
<keyword evidence="6" id="KW-0732">Signal</keyword>
<comment type="subcellular location">
    <subcellularLocation>
        <location evidence="1 10">Periplasm</location>
    </subcellularLocation>
</comment>
<evidence type="ECO:0000256" key="5">
    <source>
        <dbReference type="ARBA" id="ARBA00022448"/>
    </source>
</evidence>
<dbReference type="CDD" id="cd16325">
    <property type="entry name" value="LolA"/>
    <property type="match status" value="1"/>
</dbReference>
<keyword evidence="9 10" id="KW-0143">Chaperone</keyword>
<evidence type="ECO:0000313" key="12">
    <source>
        <dbReference type="Proteomes" id="UP001497533"/>
    </source>
</evidence>
<keyword evidence="12" id="KW-1185">Reference proteome</keyword>
<comment type="similarity">
    <text evidence="2 10">Belongs to the LolA family.</text>
</comment>
<evidence type="ECO:0000256" key="3">
    <source>
        <dbReference type="ARBA" id="ARBA00011245"/>
    </source>
</evidence>
<dbReference type="EMBL" id="OZ034688">
    <property type="protein sequence ID" value="CAL1329195.1"/>
    <property type="molecule type" value="Genomic_DNA"/>
</dbReference>
<dbReference type="InterPro" id="IPR018323">
    <property type="entry name" value="OM_lipoprot_carrier_LolA_Pbac"/>
</dbReference>
<evidence type="ECO:0000256" key="4">
    <source>
        <dbReference type="ARBA" id="ARBA00014035"/>
    </source>
</evidence>
<evidence type="ECO:0000256" key="2">
    <source>
        <dbReference type="ARBA" id="ARBA00007615"/>
    </source>
</evidence>
<dbReference type="PANTHER" id="PTHR35869:SF1">
    <property type="entry name" value="OUTER-MEMBRANE LIPOPROTEIN CARRIER PROTEIN"/>
    <property type="match status" value="1"/>
</dbReference>
<comment type="subunit">
    <text evidence="3 10">Monomer.</text>
</comment>
<comment type="function">
    <text evidence="10">Participates in the translocation of lipoproteins from the inner membrane to the outer membrane. Only forms a complex with a lipoprotein if the residue after the N-terminal Cys is not an aspartate (The Asp acts as a targeting signal to indicate that the lipoprotein should stay in the inner membrane).</text>
</comment>
<protein>
    <recommendedName>
        <fullName evidence="4 10">Outer-membrane lipoprotein carrier protein</fullName>
    </recommendedName>
</protein>
<evidence type="ECO:0000256" key="8">
    <source>
        <dbReference type="ARBA" id="ARBA00022927"/>
    </source>
</evidence>
<dbReference type="HAMAP" id="MF_00240">
    <property type="entry name" value="LolA"/>
    <property type="match status" value="1"/>
</dbReference>
<keyword evidence="8 10" id="KW-0653">Protein transport</keyword>
<sequence length="204" mass="23999">MIKKIFFCILLINYNFCKAFDNANYILQKRLNIINNFSASFSQDIINKEGKIIQKSSGYLWLKRPNLFRLKTTFPDVSDIVSDGINLWFYNPLVEQVTITKLSDAIYNTPFLLIINNSFKIWKNYFVTKNNNTFYLKLKQKNENSKKFSITILNNGKIKNFSIIEEDGQVNVYKIKKQKNHKININKFKFIIPKGVTIDNQCLK</sequence>
<dbReference type="InterPro" id="IPR004564">
    <property type="entry name" value="OM_lipoprot_carrier_LolA-like"/>
</dbReference>
<keyword evidence="7 10" id="KW-0574">Periplasm</keyword>
<evidence type="ECO:0000256" key="1">
    <source>
        <dbReference type="ARBA" id="ARBA00004418"/>
    </source>
</evidence>
<dbReference type="RefSeq" id="WP_341765239.1">
    <property type="nucleotide sequence ID" value="NZ_OZ034688.1"/>
</dbReference>
<gene>
    <name evidence="10 11" type="primary">lolA</name>
    <name evidence="11" type="ORF">PRHACTZTBTEA_271</name>
</gene>
<dbReference type="SUPFAM" id="SSF89392">
    <property type="entry name" value="Prokaryotic lipoproteins and lipoprotein localization factors"/>
    <property type="match status" value="1"/>
</dbReference>
<name>A0ABM9NNZ8_9GAMM</name>
<dbReference type="InterPro" id="IPR029046">
    <property type="entry name" value="LolA/LolB/LppX"/>
</dbReference>